<dbReference type="CDD" id="cd08306">
    <property type="entry name" value="Death_FADD"/>
    <property type="match status" value="1"/>
</dbReference>
<evidence type="ECO:0000259" key="2">
    <source>
        <dbReference type="PROSITE" id="PS50168"/>
    </source>
</evidence>
<dbReference type="PANTHER" id="PTHR15077">
    <property type="entry name" value="FAS-ASSOCIATING DEATH DOMAIN-CONTAINING PROTEIN FADD"/>
    <property type="match status" value="1"/>
</dbReference>
<dbReference type="InterPro" id="IPR011029">
    <property type="entry name" value="DEATH-like_dom_sf"/>
</dbReference>
<name>A0A7L2V4Q3_9AVES</name>
<proteinExistence type="predicted"/>
<dbReference type="EMBL" id="VYZX01005464">
    <property type="protein sequence ID" value="NXS53212.1"/>
    <property type="molecule type" value="Genomic_DNA"/>
</dbReference>
<dbReference type="OrthoDB" id="100767at2759"/>
<feature type="domain" description="DED" evidence="2">
    <location>
        <begin position="3"/>
        <end position="81"/>
    </location>
</feature>
<feature type="non-terminal residue" evidence="3">
    <location>
        <position position="1"/>
    </location>
</feature>
<dbReference type="FunFam" id="1.10.533.10:FF:000059">
    <property type="entry name" value="Fas-associated via death domain"/>
    <property type="match status" value="1"/>
</dbReference>
<dbReference type="PROSITE" id="PS50168">
    <property type="entry name" value="DED"/>
    <property type="match status" value="1"/>
</dbReference>
<dbReference type="PANTHER" id="PTHR15077:SF10">
    <property type="entry name" value="FAS-ASSOCIATED DEATH DOMAIN PROTEIN"/>
    <property type="match status" value="1"/>
</dbReference>
<dbReference type="GO" id="GO:0042981">
    <property type="term" value="P:regulation of apoptotic process"/>
    <property type="evidence" value="ECO:0007669"/>
    <property type="project" value="InterPro"/>
</dbReference>
<dbReference type="Proteomes" id="UP000520535">
    <property type="component" value="Unassembled WGS sequence"/>
</dbReference>
<dbReference type="InterPro" id="IPR016729">
    <property type="entry name" value="FADD"/>
</dbReference>
<sequence length="180" mass="20844">MDSFLKLLHSFSLNLSASEVASLKFLCRHKVRKRRLESVENAMDLFTILLEQQDVTRHDVAFLEELLKSIKREDLVSQLKQFVEEGEVNAHGDQLDAHEKSFEVICNNVGRNWKMLARKLGLSEVQIDGILTAHPQDLREQVFQSLREWQRCRGRDAKVTDLIKALRDCDMNLVADKVQQ</sequence>
<dbReference type="Pfam" id="PF01335">
    <property type="entry name" value="DED"/>
    <property type="match status" value="1"/>
</dbReference>
<dbReference type="SMART" id="SM00031">
    <property type="entry name" value="DED"/>
    <property type="match status" value="1"/>
</dbReference>
<gene>
    <name evidence="3" type="primary">Fadd</name>
    <name evidence="3" type="ORF">BRALEP_R13153</name>
</gene>
<accession>A0A7L2V4Q3</accession>
<dbReference type="GO" id="GO:0045089">
    <property type="term" value="P:positive regulation of innate immune response"/>
    <property type="evidence" value="ECO:0007669"/>
    <property type="project" value="TreeGrafter"/>
</dbReference>
<dbReference type="InterPro" id="IPR000488">
    <property type="entry name" value="Death_dom"/>
</dbReference>
<evidence type="ECO:0000313" key="3">
    <source>
        <dbReference type="EMBL" id="NXS53212.1"/>
    </source>
</evidence>
<dbReference type="AlphaFoldDB" id="A0A7L2V4Q3"/>
<dbReference type="SUPFAM" id="SSF47986">
    <property type="entry name" value="DEATH domain"/>
    <property type="match status" value="1"/>
</dbReference>
<protein>
    <submittedName>
        <fullName evidence="3">FADD protein</fullName>
    </submittedName>
</protein>
<keyword evidence="4" id="KW-1185">Reference proteome</keyword>
<reference evidence="3 4" key="1">
    <citation type="submission" date="2019-09" db="EMBL/GenBank/DDBJ databases">
        <title>Bird 10,000 Genomes (B10K) Project - Family phase.</title>
        <authorList>
            <person name="Zhang G."/>
        </authorList>
    </citation>
    <scope>NUCLEOTIDE SEQUENCE [LARGE SCALE GENOMIC DNA]</scope>
    <source>
        <strain evidence="3">B10K-DU-012-52</strain>
    </source>
</reference>
<comment type="caution">
    <text evidence="3">The sequence shown here is derived from an EMBL/GenBank/DDBJ whole genome shotgun (WGS) entry which is preliminary data.</text>
</comment>
<organism evidence="3 4">
    <name type="scientific">Brachypteracias leptosomus</name>
    <name type="common">short-legged ground-roller</name>
    <dbReference type="NCBI Taxonomy" id="135165"/>
    <lineage>
        <taxon>Eukaryota</taxon>
        <taxon>Metazoa</taxon>
        <taxon>Chordata</taxon>
        <taxon>Craniata</taxon>
        <taxon>Vertebrata</taxon>
        <taxon>Euteleostomi</taxon>
        <taxon>Archelosauria</taxon>
        <taxon>Archosauria</taxon>
        <taxon>Dinosauria</taxon>
        <taxon>Saurischia</taxon>
        <taxon>Theropoda</taxon>
        <taxon>Coelurosauria</taxon>
        <taxon>Aves</taxon>
        <taxon>Neognathae</taxon>
        <taxon>Neoaves</taxon>
        <taxon>Telluraves</taxon>
        <taxon>Coraciimorphae</taxon>
        <taxon>Coraciiformes</taxon>
        <taxon>Brachypteraciidae</taxon>
        <taxon>Brachypteracias</taxon>
    </lineage>
</organism>
<evidence type="ECO:0000313" key="4">
    <source>
        <dbReference type="Proteomes" id="UP000520535"/>
    </source>
</evidence>
<dbReference type="GO" id="GO:0089720">
    <property type="term" value="F:caspase binding"/>
    <property type="evidence" value="ECO:0007669"/>
    <property type="project" value="TreeGrafter"/>
</dbReference>
<dbReference type="PROSITE" id="PS50017">
    <property type="entry name" value="DEATH_DOMAIN"/>
    <property type="match status" value="1"/>
</dbReference>
<dbReference type="SMART" id="SM00005">
    <property type="entry name" value="DEATH"/>
    <property type="match status" value="1"/>
</dbReference>
<dbReference type="GO" id="GO:0097191">
    <property type="term" value="P:extrinsic apoptotic signaling pathway"/>
    <property type="evidence" value="ECO:0007669"/>
    <property type="project" value="TreeGrafter"/>
</dbReference>
<feature type="non-terminal residue" evidence="3">
    <location>
        <position position="180"/>
    </location>
</feature>
<dbReference type="GO" id="GO:0005123">
    <property type="term" value="F:death receptor binding"/>
    <property type="evidence" value="ECO:0007669"/>
    <property type="project" value="TreeGrafter"/>
</dbReference>
<dbReference type="Gene3D" id="1.10.533.10">
    <property type="entry name" value="Death Domain, Fas"/>
    <property type="match status" value="2"/>
</dbReference>
<dbReference type="GO" id="GO:0031265">
    <property type="term" value="C:CD95 death-inducing signaling complex"/>
    <property type="evidence" value="ECO:0007669"/>
    <property type="project" value="TreeGrafter"/>
</dbReference>
<evidence type="ECO:0000259" key="1">
    <source>
        <dbReference type="PROSITE" id="PS50017"/>
    </source>
</evidence>
<dbReference type="InterPro" id="IPR001875">
    <property type="entry name" value="DED_dom"/>
</dbReference>
<dbReference type="CDD" id="cd08336">
    <property type="entry name" value="DED_FADD"/>
    <property type="match status" value="1"/>
</dbReference>
<feature type="domain" description="Death" evidence="1">
    <location>
        <begin position="98"/>
        <end position="180"/>
    </location>
</feature>
<dbReference type="Pfam" id="PF00531">
    <property type="entry name" value="Death"/>
    <property type="match status" value="1"/>
</dbReference>